<sequence>MERRASLELRAKGRRLEGYAALYGVDTRISDFTEVILPGAFTDTLREGRDVLALADHDPKAVLARTRSGTLRLSEDSRGLHFDLDVPNTSIGRDLLELAERGDIGGMSFGFTVRDKGERWTDNRRELRAVNLHEISIVSAWPAYEGTTVQARRRPTVAPRLIAARRWMESC</sequence>
<protein>
    <submittedName>
        <fullName evidence="5">HK97 family phage prohead protease</fullName>
    </submittedName>
</protein>
<evidence type="ECO:0000313" key="6">
    <source>
        <dbReference type="Proteomes" id="UP001149009"/>
    </source>
</evidence>
<dbReference type="GO" id="GO:0008233">
    <property type="term" value="F:peptidase activity"/>
    <property type="evidence" value="ECO:0007669"/>
    <property type="project" value="UniProtKB-KW"/>
</dbReference>
<accession>A0A9X3B0K4</accession>
<comment type="caution">
    <text evidence="5">The sequence shown here is derived from an EMBL/GenBank/DDBJ whole genome shotgun (WGS) entry which is preliminary data.</text>
</comment>
<name>A0A9X3B0K4_9HYPH</name>
<feature type="domain" description="Prohead serine protease" evidence="4">
    <location>
        <begin position="12"/>
        <end position="154"/>
    </location>
</feature>
<dbReference type="Proteomes" id="UP001149009">
    <property type="component" value="Unassembled WGS sequence"/>
</dbReference>
<proteinExistence type="predicted"/>
<reference evidence="5" key="1">
    <citation type="submission" date="2022-08" db="EMBL/GenBank/DDBJ databases">
        <title>Chelativorans sichuanense sp. nov., a paraffin oil-degrading bacterium isolated from a mixture of oil-based drill cuttings and paddy soil.</title>
        <authorList>
            <person name="Yu J."/>
            <person name="Liu H."/>
            <person name="Chen Q."/>
        </authorList>
    </citation>
    <scope>NUCLEOTIDE SEQUENCE</scope>
    <source>
        <strain evidence="5">SCAU 2101</strain>
    </source>
</reference>
<dbReference type="RefSeq" id="WP_261516997.1">
    <property type="nucleotide sequence ID" value="NZ_JAODNV010000023.1"/>
</dbReference>
<keyword evidence="2 5" id="KW-0645">Protease</keyword>
<dbReference type="InterPro" id="IPR054613">
    <property type="entry name" value="Peptidase_S78_dom"/>
</dbReference>
<evidence type="ECO:0000256" key="1">
    <source>
        <dbReference type="ARBA" id="ARBA00022612"/>
    </source>
</evidence>
<dbReference type="EMBL" id="JAODNV010000023">
    <property type="protein sequence ID" value="MCT8992045.1"/>
    <property type="molecule type" value="Genomic_DNA"/>
</dbReference>
<dbReference type="InterPro" id="IPR006433">
    <property type="entry name" value="Prohead_protease"/>
</dbReference>
<keyword evidence="6" id="KW-1185">Reference proteome</keyword>
<gene>
    <name evidence="5" type="ORF">NYR54_17425</name>
</gene>
<evidence type="ECO:0000256" key="3">
    <source>
        <dbReference type="ARBA" id="ARBA00022801"/>
    </source>
</evidence>
<organism evidence="5 6">
    <name type="scientific">Chelativorans petroleitrophicus</name>
    <dbReference type="NCBI Taxonomy" id="2975484"/>
    <lineage>
        <taxon>Bacteria</taxon>
        <taxon>Pseudomonadati</taxon>
        <taxon>Pseudomonadota</taxon>
        <taxon>Alphaproteobacteria</taxon>
        <taxon>Hyphomicrobiales</taxon>
        <taxon>Phyllobacteriaceae</taxon>
        <taxon>Chelativorans</taxon>
    </lineage>
</organism>
<dbReference type="GO" id="GO:0006508">
    <property type="term" value="P:proteolysis"/>
    <property type="evidence" value="ECO:0007669"/>
    <property type="project" value="UniProtKB-KW"/>
</dbReference>
<dbReference type="Pfam" id="PF04586">
    <property type="entry name" value="Peptidase_S78"/>
    <property type="match status" value="1"/>
</dbReference>
<evidence type="ECO:0000256" key="2">
    <source>
        <dbReference type="ARBA" id="ARBA00022670"/>
    </source>
</evidence>
<dbReference type="AlphaFoldDB" id="A0A9X3B0K4"/>
<keyword evidence="1" id="KW-1188">Viral release from host cell</keyword>
<keyword evidence="3" id="KW-0378">Hydrolase</keyword>
<evidence type="ECO:0000313" key="5">
    <source>
        <dbReference type="EMBL" id="MCT8992045.1"/>
    </source>
</evidence>
<dbReference type="NCBIfam" id="TIGR01543">
    <property type="entry name" value="proheadase_HK97"/>
    <property type="match status" value="1"/>
</dbReference>
<evidence type="ECO:0000259" key="4">
    <source>
        <dbReference type="Pfam" id="PF04586"/>
    </source>
</evidence>